<evidence type="ECO:0000313" key="2">
    <source>
        <dbReference type="EMBL" id="KAJ9613068.1"/>
    </source>
</evidence>
<gene>
    <name evidence="2" type="ORF">H2200_003009</name>
</gene>
<sequence length="283" mass="30923">MVVAVDIETIENPVQRKLKPIDKLSQHGQQPFRENCKELKELETFNTRSTILLPSEPPLLALLQHPATNLLKRLSVKMGSFSFSRILGTSEGSHHPTSQPTQVLTFRPSPFDPNSTLIERSNPDYTTTPLFSITSVKGTKEVQVSRIGSGNQSIQPTRISSSKYSSLWCATEITLGGQQIKLSTSDMGDGYKFACPPIGKMRWKSKMSSGALILRDENKVELARYDASAGFKGAGAAKLDILVPVDDWLLDVIVVTGMAAVKMLEMDKKSVEVASEVIGGISS</sequence>
<accession>A0AA39CMC0</accession>
<keyword evidence="3" id="KW-1185">Reference proteome</keyword>
<dbReference type="AlphaFoldDB" id="A0AA39CMC0"/>
<evidence type="ECO:0000313" key="3">
    <source>
        <dbReference type="Proteomes" id="UP001172673"/>
    </source>
</evidence>
<dbReference type="Proteomes" id="UP001172673">
    <property type="component" value="Unassembled WGS sequence"/>
</dbReference>
<dbReference type="EMBL" id="JAPDRK010000004">
    <property type="protein sequence ID" value="KAJ9613068.1"/>
    <property type="molecule type" value="Genomic_DNA"/>
</dbReference>
<protein>
    <recommendedName>
        <fullName evidence="1">DUF6593 domain-containing protein</fullName>
    </recommendedName>
</protein>
<organism evidence="2 3">
    <name type="scientific">Cladophialophora chaetospira</name>
    <dbReference type="NCBI Taxonomy" id="386627"/>
    <lineage>
        <taxon>Eukaryota</taxon>
        <taxon>Fungi</taxon>
        <taxon>Dikarya</taxon>
        <taxon>Ascomycota</taxon>
        <taxon>Pezizomycotina</taxon>
        <taxon>Eurotiomycetes</taxon>
        <taxon>Chaetothyriomycetidae</taxon>
        <taxon>Chaetothyriales</taxon>
        <taxon>Herpotrichiellaceae</taxon>
        <taxon>Cladophialophora</taxon>
    </lineage>
</organism>
<proteinExistence type="predicted"/>
<name>A0AA39CMC0_9EURO</name>
<dbReference type="Pfam" id="PF20236">
    <property type="entry name" value="DUF6593"/>
    <property type="match status" value="1"/>
</dbReference>
<dbReference type="InterPro" id="IPR046528">
    <property type="entry name" value="DUF6593"/>
</dbReference>
<reference evidence="2" key="1">
    <citation type="submission" date="2022-10" db="EMBL/GenBank/DDBJ databases">
        <title>Culturing micro-colonial fungi from biological soil crusts in the Mojave desert and describing Neophaeococcomyces mojavensis, and introducing the new genera and species Taxawa tesnikishii.</title>
        <authorList>
            <person name="Kurbessoian T."/>
            <person name="Stajich J.E."/>
        </authorList>
    </citation>
    <scope>NUCLEOTIDE SEQUENCE</scope>
    <source>
        <strain evidence="2">TK_41</strain>
    </source>
</reference>
<comment type="caution">
    <text evidence="2">The sequence shown here is derived from an EMBL/GenBank/DDBJ whole genome shotgun (WGS) entry which is preliminary data.</text>
</comment>
<evidence type="ECO:0000259" key="1">
    <source>
        <dbReference type="Pfam" id="PF20236"/>
    </source>
</evidence>
<feature type="domain" description="DUF6593" evidence="1">
    <location>
        <begin position="113"/>
        <end position="259"/>
    </location>
</feature>